<keyword evidence="2" id="KW-1185">Reference proteome</keyword>
<dbReference type="EMBL" id="KZ824939">
    <property type="protein sequence ID" value="RAH73586.1"/>
    <property type="molecule type" value="Genomic_DNA"/>
</dbReference>
<evidence type="ECO:0000313" key="1">
    <source>
        <dbReference type="EMBL" id="RAH73586.1"/>
    </source>
</evidence>
<accession>A0ACD1HJ33</accession>
<evidence type="ECO:0000313" key="2">
    <source>
        <dbReference type="Proteomes" id="UP000249661"/>
    </source>
</evidence>
<dbReference type="Proteomes" id="UP000249661">
    <property type="component" value="Unassembled WGS sequence"/>
</dbReference>
<organism evidence="1 2">
    <name type="scientific">Aspergillus aculeatinus CBS 121060</name>
    <dbReference type="NCBI Taxonomy" id="1448322"/>
    <lineage>
        <taxon>Eukaryota</taxon>
        <taxon>Fungi</taxon>
        <taxon>Dikarya</taxon>
        <taxon>Ascomycota</taxon>
        <taxon>Pezizomycotina</taxon>
        <taxon>Eurotiomycetes</taxon>
        <taxon>Eurotiomycetidae</taxon>
        <taxon>Eurotiales</taxon>
        <taxon>Aspergillaceae</taxon>
        <taxon>Aspergillus</taxon>
        <taxon>Aspergillus subgen. Circumdati</taxon>
    </lineage>
</organism>
<reference evidence="1" key="1">
    <citation type="submission" date="2018-02" db="EMBL/GenBank/DDBJ databases">
        <title>The genomes of Aspergillus section Nigri reveals drivers in fungal speciation.</title>
        <authorList>
            <consortium name="DOE Joint Genome Institute"/>
            <person name="Vesth T.C."/>
            <person name="Nybo J."/>
            <person name="Theobald S."/>
            <person name="Brandl J."/>
            <person name="Frisvad J.C."/>
            <person name="Nielsen K.F."/>
            <person name="Lyhne E.K."/>
            <person name="Kogle M.E."/>
            <person name="Kuo A."/>
            <person name="Riley R."/>
            <person name="Clum A."/>
            <person name="Nolan M."/>
            <person name="Lipzen A."/>
            <person name="Salamov A."/>
            <person name="Henrissat B."/>
            <person name="Wiebenga A."/>
            <person name="De vries R.P."/>
            <person name="Grigoriev I.V."/>
            <person name="Mortensen U.H."/>
            <person name="Andersen M.R."/>
            <person name="Baker S.E."/>
        </authorList>
    </citation>
    <scope>NUCLEOTIDE SEQUENCE</scope>
    <source>
        <strain evidence="1">CBS 121060</strain>
    </source>
</reference>
<sequence>MEESRLAVGIDFGSSKTGIIPARFFFLPARPNVFVTHISTYYTVISYQESSSAHLSPYRFCLHESPIIPSKIAYMSDELCCIGKAAERRSNCIYWLKHLLHESCKIDDSGDTPIQDLVRGVRNGLPQKQRDNPYILVADFLRVLLHHLRAELECIVNLKNLPRVYTFTVPATWSEHTRMMMKKAIQLAGFEHRNATVCFTTEAEAVAMYAATESDFNMRLFSEELLLVGGLTQSPELSGIIRNMVETEFGITVYLPTDV</sequence>
<protein>
    <submittedName>
        <fullName evidence="1">Uncharacterized protein</fullName>
    </submittedName>
</protein>
<proteinExistence type="predicted"/>
<gene>
    <name evidence="1" type="ORF">BO66DRAFT_435521</name>
</gene>
<name>A0ACD1HJ33_9EURO</name>